<dbReference type="AlphaFoldDB" id="A0A1W1ZIT0"/>
<accession>A0A1W1ZIT0</accession>
<dbReference type="STRING" id="1122930.SAMN02745168_1146"/>
<keyword evidence="2" id="KW-1185">Reference proteome</keyword>
<sequence length="180" mass="21618">MLERYKERYKSWSNIKKKAEGLICDSLQQRITYFYTSYHDVHDAYGRAAIRLDGKELVCFSWIERYRQGQDISAFRNDDPEIKYKDTNEKLQAICKKHKPTWDTNCTYCESDFIAAVQRFFHLPIEDALSDDDFIIRILSILNRRTGKRTVKRIKESGEYLDYPDWVQPFYRLRFDVEAI</sequence>
<gene>
    <name evidence="1" type="ORF">SAMN02745168_1146</name>
</gene>
<name>A0A1W1ZIT0_9FIRM</name>
<organism evidence="1 2">
    <name type="scientific">Papillibacter cinnamivorans DSM 12816</name>
    <dbReference type="NCBI Taxonomy" id="1122930"/>
    <lineage>
        <taxon>Bacteria</taxon>
        <taxon>Bacillati</taxon>
        <taxon>Bacillota</taxon>
        <taxon>Clostridia</taxon>
        <taxon>Eubacteriales</taxon>
        <taxon>Oscillospiraceae</taxon>
        <taxon>Papillibacter</taxon>
    </lineage>
</organism>
<dbReference type="Proteomes" id="UP000192790">
    <property type="component" value="Unassembled WGS sequence"/>
</dbReference>
<dbReference type="EMBL" id="FWXW01000002">
    <property type="protein sequence ID" value="SMC48287.1"/>
    <property type="molecule type" value="Genomic_DNA"/>
</dbReference>
<protein>
    <submittedName>
        <fullName evidence="1">Uncharacterized protein</fullName>
    </submittedName>
</protein>
<dbReference type="Pfam" id="PF25753">
    <property type="entry name" value="SF0329"/>
    <property type="match status" value="1"/>
</dbReference>
<proteinExistence type="predicted"/>
<evidence type="ECO:0000313" key="2">
    <source>
        <dbReference type="Proteomes" id="UP000192790"/>
    </source>
</evidence>
<dbReference type="RefSeq" id="WP_084233774.1">
    <property type="nucleotide sequence ID" value="NZ_FWXW01000002.1"/>
</dbReference>
<dbReference type="OrthoDB" id="9815878at2"/>
<dbReference type="InterPro" id="IPR057955">
    <property type="entry name" value="SF0329-like"/>
</dbReference>
<evidence type="ECO:0000313" key="1">
    <source>
        <dbReference type="EMBL" id="SMC48287.1"/>
    </source>
</evidence>
<reference evidence="1 2" key="1">
    <citation type="submission" date="2017-04" db="EMBL/GenBank/DDBJ databases">
        <authorList>
            <person name="Afonso C.L."/>
            <person name="Miller P.J."/>
            <person name="Scott M.A."/>
            <person name="Spackman E."/>
            <person name="Goraichik I."/>
            <person name="Dimitrov K.M."/>
            <person name="Suarez D.L."/>
            <person name="Swayne D.E."/>
        </authorList>
    </citation>
    <scope>NUCLEOTIDE SEQUENCE [LARGE SCALE GENOMIC DNA]</scope>
    <source>
        <strain evidence="1 2">DSM 12816</strain>
    </source>
</reference>